<protein>
    <recommendedName>
        <fullName evidence="3">HPt domain-containing protein</fullName>
    </recommendedName>
</protein>
<sequence length="109" mass="11747">MPIIDFAVLAHLQAELPEDLYQELLALFLEQGGQRVMAIEQAIAEQNFAVLAHEIHACVSEAATFGAMQLAALASHSNGLCRQGEKAQAFAAAATIKPAWLLVYAELNK</sequence>
<proteinExistence type="predicted"/>
<feature type="modified residue" description="Phosphohistidine" evidence="2">
    <location>
        <position position="56"/>
    </location>
</feature>
<evidence type="ECO:0000259" key="3">
    <source>
        <dbReference type="PROSITE" id="PS50894"/>
    </source>
</evidence>
<dbReference type="AlphaFoldDB" id="A0A1Z4C0A4"/>
<dbReference type="PROSITE" id="PS50894">
    <property type="entry name" value="HPT"/>
    <property type="match status" value="1"/>
</dbReference>
<keyword evidence="5" id="KW-1185">Reference proteome</keyword>
<dbReference type="InterPro" id="IPR036641">
    <property type="entry name" value="HPT_dom_sf"/>
</dbReference>
<name>A0A1Z4C0A4_9GAMM</name>
<dbReference type="Proteomes" id="UP000197019">
    <property type="component" value="Chromosome"/>
</dbReference>
<feature type="domain" description="HPt" evidence="3">
    <location>
        <begin position="17"/>
        <end position="109"/>
    </location>
</feature>
<evidence type="ECO:0000313" key="4">
    <source>
        <dbReference type="EMBL" id="ASF46967.1"/>
    </source>
</evidence>
<evidence type="ECO:0000256" key="2">
    <source>
        <dbReference type="PROSITE-ProRule" id="PRU00110"/>
    </source>
</evidence>
<dbReference type="GO" id="GO:0004672">
    <property type="term" value="F:protein kinase activity"/>
    <property type="evidence" value="ECO:0007669"/>
    <property type="project" value="UniProtKB-ARBA"/>
</dbReference>
<dbReference type="KEGG" id="mpsy:CEK71_13295"/>
<keyword evidence="2" id="KW-0597">Phosphoprotein</keyword>
<dbReference type="Gene3D" id="1.20.120.160">
    <property type="entry name" value="HPT domain"/>
    <property type="match status" value="1"/>
</dbReference>
<accession>A0A1Z4C0A4</accession>
<keyword evidence="1" id="KW-0902">Two-component regulatory system</keyword>
<evidence type="ECO:0000256" key="1">
    <source>
        <dbReference type="ARBA" id="ARBA00023012"/>
    </source>
</evidence>
<gene>
    <name evidence="4" type="ORF">CEK71_13295</name>
</gene>
<dbReference type="EMBL" id="CP022129">
    <property type="protein sequence ID" value="ASF46967.1"/>
    <property type="molecule type" value="Genomic_DNA"/>
</dbReference>
<evidence type="ECO:0000313" key="5">
    <source>
        <dbReference type="Proteomes" id="UP000197019"/>
    </source>
</evidence>
<dbReference type="InterPro" id="IPR008207">
    <property type="entry name" value="Sig_transdc_His_kin_Hpt_dom"/>
</dbReference>
<reference evidence="4 5" key="1">
    <citation type="submission" date="2017-06" db="EMBL/GenBank/DDBJ databases">
        <title>Genome Sequencing of the methanotroph Methylovulum psychrotolerants str. HV10-M2 isolated from a high-altitude environment.</title>
        <authorList>
            <person name="Mateos-Rivera A."/>
        </authorList>
    </citation>
    <scope>NUCLEOTIDE SEQUENCE [LARGE SCALE GENOMIC DNA]</scope>
    <source>
        <strain evidence="4 5">HV10_M2</strain>
    </source>
</reference>
<dbReference type="SUPFAM" id="SSF47226">
    <property type="entry name" value="Histidine-containing phosphotransfer domain, HPT domain"/>
    <property type="match status" value="1"/>
</dbReference>
<organism evidence="4 5">
    <name type="scientific">Methylovulum psychrotolerans</name>
    <dbReference type="NCBI Taxonomy" id="1704499"/>
    <lineage>
        <taxon>Bacteria</taxon>
        <taxon>Pseudomonadati</taxon>
        <taxon>Pseudomonadota</taxon>
        <taxon>Gammaproteobacteria</taxon>
        <taxon>Methylococcales</taxon>
        <taxon>Methylococcaceae</taxon>
        <taxon>Methylovulum</taxon>
    </lineage>
</organism>
<dbReference type="RefSeq" id="WP_088619839.1">
    <property type="nucleotide sequence ID" value="NZ_CP022129.1"/>
</dbReference>
<dbReference type="Pfam" id="PF01627">
    <property type="entry name" value="Hpt"/>
    <property type="match status" value="1"/>
</dbReference>
<dbReference type="GO" id="GO:0000160">
    <property type="term" value="P:phosphorelay signal transduction system"/>
    <property type="evidence" value="ECO:0007669"/>
    <property type="project" value="UniProtKB-KW"/>
</dbReference>